<dbReference type="InterPro" id="IPR052184">
    <property type="entry name" value="SDR_enzymes"/>
</dbReference>
<dbReference type="PANTHER" id="PTHR45458:SF1">
    <property type="entry name" value="SHORT CHAIN DEHYDROGENASE"/>
    <property type="match status" value="1"/>
</dbReference>
<dbReference type="Gene3D" id="3.40.50.720">
    <property type="entry name" value="NAD(P)-binding Rossmann-like Domain"/>
    <property type="match status" value="1"/>
</dbReference>
<evidence type="ECO:0000256" key="1">
    <source>
        <dbReference type="RuleBase" id="RU000363"/>
    </source>
</evidence>
<reference evidence="2 3" key="1">
    <citation type="submission" date="2017-08" db="EMBL/GenBank/DDBJ databases">
        <title>Harnessing the power of phylogenomics to disentangle the directionality and signatures of interkingdom host jumping in the parasitic fungal genus Tolypocladium.</title>
        <authorList>
            <person name="Quandt C.A."/>
            <person name="Patterson W."/>
            <person name="Spatafora J.W."/>
        </authorList>
    </citation>
    <scope>NUCLEOTIDE SEQUENCE [LARGE SCALE GENOMIC DNA]</scope>
    <source>
        <strain evidence="2 3">CBS 113982</strain>
    </source>
</reference>
<dbReference type="InterPro" id="IPR002347">
    <property type="entry name" value="SDR_fam"/>
</dbReference>
<name>A0A2K3PYP3_9HYPO</name>
<dbReference type="EMBL" id="NRSZ01001281">
    <property type="protein sequence ID" value="PNY20396.1"/>
    <property type="molecule type" value="Genomic_DNA"/>
</dbReference>
<accession>A0A2K3PYP3</accession>
<dbReference type="Pfam" id="PF00106">
    <property type="entry name" value="adh_short"/>
    <property type="match status" value="1"/>
</dbReference>
<dbReference type="Proteomes" id="UP000236621">
    <property type="component" value="Unassembled WGS sequence"/>
</dbReference>
<dbReference type="OrthoDB" id="7289984at2759"/>
<feature type="non-terminal residue" evidence="2">
    <location>
        <position position="1"/>
    </location>
</feature>
<dbReference type="AlphaFoldDB" id="A0A2K3PYP3"/>
<dbReference type="CDD" id="cd05325">
    <property type="entry name" value="carb_red_sniffer_like_SDR_c"/>
    <property type="match status" value="1"/>
</dbReference>
<evidence type="ECO:0000313" key="3">
    <source>
        <dbReference type="Proteomes" id="UP000236621"/>
    </source>
</evidence>
<protein>
    <recommendedName>
        <fullName evidence="4">Oxidoreductase</fullName>
    </recommendedName>
</protein>
<dbReference type="GO" id="GO:0016616">
    <property type="term" value="F:oxidoreductase activity, acting on the CH-OH group of donors, NAD or NADP as acceptor"/>
    <property type="evidence" value="ECO:0007669"/>
    <property type="project" value="TreeGrafter"/>
</dbReference>
<dbReference type="PRINTS" id="PR00080">
    <property type="entry name" value="SDRFAMILY"/>
</dbReference>
<dbReference type="InterPro" id="IPR036291">
    <property type="entry name" value="NAD(P)-bd_dom_sf"/>
</dbReference>
<dbReference type="PRINTS" id="PR00081">
    <property type="entry name" value="GDHRDH"/>
</dbReference>
<comment type="similarity">
    <text evidence="1">Belongs to the short-chain dehydrogenases/reductases (SDR) family.</text>
</comment>
<keyword evidence="3" id="KW-1185">Reference proteome</keyword>
<gene>
    <name evidence="2" type="ORF">TCAP_07428</name>
</gene>
<evidence type="ECO:0000313" key="2">
    <source>
        <dbReference type="EMBL" id="PNY20396.1"/>
    </source>
</evidence>
<dbReference type="SUPFAM" id="SSF51735">
    <property type="entry name" value="NAD(P)-binding Rossmann-fold domains"/>
    <property type="match status" value="1"/>
</dbReference>
<evidence type="ECO:0008006" key="4">
    <source>
        <dbReference type="Google" id="ProtNLM"/>
    </source>
</evidence>
<organism evidence="2 3">
    <name type="scientific">Tolypocladium capitatum</name>
    <dbReference type="NCBI Taxonomy" id="45235"/>
    <lineage>
        <taxon>Eukaryota</taxon>
        <taxon>Fungi</taxon>
        <taxon>Dikarya</taxon>
        <taxon>Ascomycota</taxon>
        <taxon>Pezizomycotina</taxon>
        <taxon>Sordariomycetes</taxon>
        <taxon>Hypocreomycetidae</taxon>
        <taxon>Hypocreales</taxon>
        <taxon>Ophiocordycipitaceae</taxon>
        <taxon>Tolypocladium</taxon>
    </lineage>
</organism>
<sequence>PCELATNPTGDPSTLPSFVPNQPKHYISNAQHRLRPQPFVISGNMSAQYSRTIVVTGASRGLGLEWVRQLSDDGQNLVVAVVRNPENAKRSDTLLRHNVTVVKGDMSDLDSFSSLAAEISKVGGGKVDILINNAGVMIGTGAEPQTGISKSTLEEWGDQFNINVISLVFFTIALLPFLENGRYKKVVNVASMLGDVSYALARPELQFSSYAVTKAAVTMANAKFHVEFKDKGFTFLALNPGWVNTDLAGKGKGVNAPLQPEDSIRQCLNFVYRSGPQDSGKFFSLDGRPEAVLA</sequence>
<proteinExistence type="inferred from homology"/>
<comment type="caution">
    <text evidence="2">The sequence shown here is derived from an EMBL/GenBank/DDBJ whole genome shotgun (WGS) entry which is preliminary data.</text>
</comment>
<dbReference type="PANTHER" id="PTHR45458">
    <property type="entry name" value="SHORT-CHAIN DEHYDROGENASE/REDUCTASE SDR"/>
    <property type="match status" value="1"/>
</dbReference>